<accession>A0A091C8I3</accession>
<dbReference type="RefSeq" id="WP_027968040.1">
    <property type="nucleotide sequence ID" value="NZ_AUZH01000035.1"/>
</dbReference>
<reference evidence="2 4" key="2">
    <citation type="submission" date="2016-10" db="EMBL/GenBank/DDBJ databases">
        <authorList>
            <person name="Varghese N."/>
            <person name="Submissions S."/>
        </authorList>
    </citation>
    <scope>NUCLEOTIDE SEQUENCE [LARGE SCALE GENOMIC DNA]</scope>
    <source>
        <strain evidence="2 4">JB1</strain>
    </source>
</reference>
<dbReference type="EMBL" id="AUZH01000035">
    <property type="protein sequence ID" value="KFN85963.1"/>
    <property type="molecule type" value="Genomic_DNA"/>
</dbReference>
<name>A0A091C8I3_STREI</name>
<comment type="caution">
    <text evidence="1">The sequence shown here is derived from an EMBL/GenBank/DDBJ whole genome shotgun (WGS) entry which is preliminary data.</text>
</comment>
<protein>
    <submittedName>
        <fullName evidence="1">Uncharacterized protein</fullName>
    </submittedName>
</protein>
<evidence type="ECO:0000313" key="1">
    <source>
        <dbReference type="EMBL" id="KFN85963.1"/>
    </source>
</evidence>
<organism evidence="1 3">
    <name type="scientific">Streptococcus equinus JB1</name>
    <dbReference type="NCBI Taxonomy" id="1294274"/>
    <lineage>
        <taxon>Bacteria</taxon>
        <taxon>Bacillati</taxon>
        <taxon>Bacillota</taxon>
        <taxon>Bacilli</taxon>
        <taxon>Lactobacillales</taxon>
        <taxon>Streptococcaceae</taxon>
        <taxon>Streptococcus</taxon>
    </lineage>
</organism>
<dbReference type="Proteomes" id="UP000029382">
    <property type="component" value="Unassembled WGS sequence"/>
</dbReference>
<dbReference type="Proteomes" id="UP000182793">
    <property type="component" value="Unassembled WGS sequence"/>
</dbReference>
<dbReference type="AlphaFoldDB" id="A0A091C8I3"/>
<evidence type="ECO:0000313" key="2">
    <source>
        <dbReference type="EMBL" id="SFL21609.1"/>
    </source>
</evidence>
<gene>
    <name evidence="1" type="ORF">H702_09560</name>
    <name evidence="2" type="ORF">SAMN02910290_00936</name>
</gene>
<keyword evidence="4" id="KW-1185">Reference proteome</keyword>
<dbReference type="GeneID" id="63970887"/>
<evidence type="ECO:0000313" key="4">
    <source>
        <dbReference type="Proteomes" id="UP000182793"/>
    </source>
</evidence>
<proteinExistence type="predicted"/>
<sequence>MLFFKAVSSKDNTRKYFWGKTAMITSNIEKRIEEVSYLTLRNSTKDNKLVSIWVDDELFKLTMIEQNSQKKILLGTIRKNAKIMVKEQA</sequence>
<reference evidence="1 3" key="1">
    <citation type="journal article" date="2014" name="Genome Announc.">
        <title>Draft Genome Sequences of Streptococcus bovis Strains ATCC 33317 and JB1.</title>
        <authorList>
            <person name="Benahmed F.H."/>
            <person name="Gopinath G.R."/>
            <person name="Harbottle H."/>
            <person name="Cotta M.A."/>
            <person name="Luo Y."/>
            <person name="Henderson C."/>
            <person name="Teri P."/>
            <person name="Soppet D."/>
            <person name="Rasmussen M."/>
            <person name="Whitehead T.R."/>
            <person name="Davidson M."/>
        </authorList>
    </citation>
    <scope>NUCLEOTIDE SEQUENCE [LARGE SCALE GENOMIC DNA]</scope>
    <source>
        <strain evidence="1 3">JB1</strain>
    </source>
</reference>
<dbReference type="EMBL" id="FOTG01000004">
    <property type="protein sequence ID" value="SFL21609.1"/>
    <property type="molecule type" value="Genomic_DNA"/>
</dbReference>
<evidence type="ECO:0000313" key="3">
    <source>
        <dbReference type="Proteomes" id="UP000029382"/>
    </source>
</evidence>